<dbReference type="SUPFAM" id="SSF56300">
    <property type="entry name" value="Metallo-dependent phosphatases"/>
    <property type="match status" value="1"/>
</dbReference>
<reference evidence="2 3" key="1">
    <citation type="submission" date="2020-04" db="EMBL/GenBank/DDBJ databases">
        <title>Draft genome of Pyxidicoccus fallax type strain.</title>
        <authorList>
            <person name="Whitworth D.E."/>
        </authorList>
    </citation>
    <scope>NUCLEOTIDE SEQUENCE [LARGE SCALE GENOMIC DNA]</scope>
    <source>
        <strain evidence="2 3">DSM 14698</strain>
    </source>
</reference>
<dbReference type="PANTHER" id="PTHR31302:SF0">
    <property type="entry name" value="TRANSMEMBRANE PROTEIN WITH METALLOPHOSPHOESTERASE DOMAIN"/>
    <property type="match status" value="1"/>
</dbReference>
<dbReference type="GO" id="GO:0016787">
    <property type="term" value="F:hydrolase activity"/>
    <property type="evidence" value="ECO:0007669"/>
    <property type="project" value="InterPro"/>
</dbReference>
<keyword evidence="3" id="KW-1185">Reference proteome</keyword>
<protein>
    <recommendedName>
        <fullName evidence="1">Calcineurin-like phosphoesterase domain-containing protein</fullName>
    </recommendedName>
</protein>
<dbReference type="InterPro" id="IPR004843">
    <property type="entry name" value="Calcineurin-like_PHP"/>
</dbReference>
<name>A0A848LDF6_9BACT</name>
<dbReference type="InterPro" id="IPR029052">
    <property type="entry name" value="Metallo-depent_PP-like"/>
</dbReference>
<proteinExistence type="predicted"/>
<feature type="domain" description="Calcineurin-like phosphoesterase" evidence="1">
    <location>
        <begin position="297"/>
        <end position="546"/>
    </location>
</feature>
<dbReference type="InterPro" id="IPR027417">
    <property type="entry name" value="P-loop_NTPase"/>
</dbReference>
<dbReference type="Pfam" id="PF00149">
    <property type="entry name" value="Metallophos"/>
    <property type="match status" value="1"/>
</dbReference>
<gene>
    <name evidence="2" type="ORF">HG543_08235</name>
</gene>
<evidence type="ECO:0000313" key="2">
    <source>
        <dbReference type="EMBL" id="NMO14845.1"/>
    </source>
</evidence>
<dbReference type="PANTHER" id="PTHR31302">
    <property type="entry name" value="TRANSMEMBRANE PROTEIN WITH METALLOPHOSPHOESTERASE DOMAIN-RELATED"/>
    <property type="match status" value="1"/>
</dbReference>
<accession>A0A848LDF6</accession>
<sequence>MSWYYGGCVPAEHDYRDPALIDTLIQEARRGMVLLGTSRIGKTSLLARIHENPARKSCAPLHVLDGADRVLSKLTEVDELLLFDEAQGLVKWTDNELRELRRRIDGRPFILAAWPTLMASQVPDELSRLLEDACREWLRPLGREEAARMIRRERSISPTACEEEVVNAIYRATAGFPNLIAGLCRFLMDNGTTLWAPTEENLRGFIDSGFYSGTFRDIYRSLPLRMQEVLDESCRGMKTRLDTLRGQGLVTGNPAAFSGTLFEYVWGSGGDWKLLALQEERRPSRPPRPPRPALTWLHVSDLHFGAGPQSHRFNQETITEELLKDVRARRPWDPDFLFVTGDIAFSASPTQYEKASAWLKQLVEAAGTTPEALRLVPGNHDVDRELAKRCGDIHAAIRGHPGEDSFELPPARLDERLHDPAIREALREKLKAYAGFVNSLASNHPKADDGTPLDWCESLEPTPQRPGRLWLVGLCSVWVSDKGDAERRLVMGEKQLRTLQEVQEDDLVFLLTHHPPGWLHPTAEELLLERLAERAHHVHLCGHVHAASARAMRGLGMPRDSLRLVAGAGHGESSGEHGYAWGALRWSRDRWEMGWAPRIFERGRGVRPDRNRYDLDDEGFAWEPLPRLQWKPPPA</sequence>
<dbReference type="Proteomes" id="UP000518300">
    <property type="component" value="Unassembled WGS sequence"/>
</dbReference>
<dbReference type="RefSeq" id="WP_169344139.1">
    <property type="nucleotide sequence ID" value="NZ_JABBJJ010000026.1"/>
</dbReference>
<dbReference type="SUPFAM" id="SSF52540">
    <property type="entry name" value="P-loop containing nucleoside triphosphate hydrolases"/>
    <property type="match status" value="1"/>
</dbReference>
<organism evidence="2 3">
    <name type="scientific">Pyxidicoccus fallax</name>
    <dbReference type="NCBI Taxonomy" id="394095"/>
    <lineage>
        <taxon>Bacteria</taxon>
        <taxon>Pseudomonadati</taxon>
        <taxon>Myxococcota</taxon>
        <taxon>Myxococcia</taxon>
        <taxon>Myxococcales</taxon>
        <taxon>Cystobacterineae</taxon>
        <taxon>Myxococcaceae</taxon>
        <taxon>Pyxidicoccus</taxon>
    </lineage>
</organism>
<dbReference type="Gene3D" id="3.60.21.10">
    <property type="match status" value="1"/>
</dbReference>
<dbReference type="AlphaFoldDB" id="A0A848LDF6"/>
<evidence type="ECO:0000313" key="3">
    <source>
        <dbReference type="Proteomes" id="UP000518300"/>
    </source>
</evidence>
<dbReference type="InterPro" id="IPR051158">
    <property type="entry name" value="Metallophosphoesterase_sf"/>
</dbReference>
<evidence type="ECO:0000259" key="1">
    <source>
        <dbReference type="Pfam" id="PF00149"/>
    </source>
</evidence>
<comment type="caution">
    <text evidence="2">The sequence shown here is derived from an EMBL/GenBank/DDBJ whole genome shotgun (WGS) entry which is preliminary data.</text>
</comment>
<dbReference type="EMBL" id="JABBJJ010000026">
    <property type="protein sequence ID" value="NMO14845.1"/>
    <property type="molecule type" value="Genomic_DNA"/>
</dbReference>